<dbReference type="AlphaFoldDB" id="A0A1N6JFY2"/>
<organism evidence="1 2">
    <name type="scientific">Paraburkholderia phenazinium</name>
    <dbReference type="NCBI Taxonomy" id="60549"/>
    <lineage>
        <taxon>Bacteria</taxon>
        <taxon>Pseudomonadati</taxon>
        <taxon>Pseudomonadota</taxon>
        <taxon>Betaproteobacteria</taxon>
        <taxon>Burkholderiales</taxon>
        <taxon>Burkholderiaceae</taxon>
        <taxon>Paraburkholderia</taxon>
    </lineage>
</organism>
<dbReference type="EMBL" id="FSRM01000002">
    <property type="protein sequence ID" value="SIO43272.1"/>
    <property type="molecule type" value="Genomic_DNA"/>
</dbReference>
<reference evidence="1 2" key="1">
    <citation type="submission" date="2016-11" db="EMBL/GenBank/DDBJ databases">
        <authorList>
            <person name="Jaros S."/>
            <person name="Januszkiewicz K."/>
            <person name="Wedrychowicz H."/>
        </authorList>
    </citation>
    <scope>NUCLEOTIDE SEQUENCE [LARGE SCALE GENOMIC DNA]</scope>
    <source>
        <strain evidence="1 2">GAS86</strain>
    </source>
</reference>
<gene>
    <name evidence="1" type="ORF">SAMN05444168_4376</name>
</gene>
<name>A0A1N6JFY2_9BURK</name>
<dbReference type="OrthoDB" id="9009213at2"/>
<sequence length="82" mass="9052">MALEHRGFRVNVDVVPDELGVQWICRALIERIDGDSKKGAPVGPELTIPRVKIDPLMAISTLEHRSTLLIDEFCEQGQAVAS</sequence>
<evidence type="ECO:0000313" key="2">
    <source>
        <dbReference type="Proteomes" id="UP000184693"/>
    </source>
</evidence>
<evidence type="ECO:0000313" key="1">
    <source>
        <dbReference type="EMBL" id="SIO43272.1"/>
    </source>
</evidence>
<dbReference type="RefSeq" id="WP_074266475.1">
    <property type="nucleotide sequence ID" value="NZ_FSRM01000002.1"/>
</dbReference>
<proteinExistence type="predicted"/>
<protein>
    <submittedName>
        <fullName evidence="1">Uncharacterized protein</fullName>
    </submittedName>
</protein>
<dbReference type="Proteomes" id="UP000184693">
    <property type="component" value="Unassembled WGS sequence"/>
</dbReference>
<accession>A0A1N6JFY2</accession>